<dbReference type="CDD" id="cd01450">
    <property type="entry name" value="vWFA_subfamily_ECM"/>
    <property type="match status" value="1"/>
</dbReference>
<dbReference type="RefSeq" id="XP_066921739.1">
    <property type="nucleotide sequence ID" value="XM_067065638.1"/>
</dbReference>
<feature type="compositionally biased region" description="Polar residues" evidence="1">
    <location>
        <begin position="239"/>
        <end position="248"/>
    </location>
</feature>
<feature type="compositionally biased region" description="Low complexity" evidence="1">
    <location>
        <begin position="2158"/>
        <end position="2196"/>
    </location>
</feature>
<dbReference type="PANTHER" id="PTHR24020:SF20">
    <property type="entry name" value="PH DOMAIN-CONTAINING PROTEIN"/>
    <property type="match status" value="1"/>
</dbReference>
<feature type="compositionally biased region" description="Basic and acidic residues" evidence="1">
    <location>
        <begin position="457"/>
        <end position="475"/>
    </location>
</feature>
<feature type="compositionally biased region" description="Low complexity" evidence="1">
    <location>
        <begin position="807"/>
        <end position="837"/>
    </location>
</feature>
<feature type="domain" description="VWFA" evidence="2">
    <location>
        <begin position="1465"/>
        <end position="1627"/>
    </location>
</feature>
<feature type="compositionally biased region" description="Low complexity" evidence="1">
    <location>
        <begin position="625"/>
        <end position="640"/>
    </location>
</feature>
<feature type="compositionally biased region" description="Acidic residues" evidence="1">
    <location>
        <begin position="551"/>
        <end position="579"/>
    </location>
</feature>
<evidence type="ECO:0000313" key="3">
    <source>
        <dbReference type="EnsemblMetazoa" id="CLYHEMP012882.2"/>
    </source>
</evidence>
<dbReference type="InterPro" id="IPR047002">
    <property type="entry name" value="Tcp10_C_sf"/>
</dbReference>
<organism evidence="3 4">
    <name type="scientific">Clytia hemisphaerica</name>
    <dbReference type="NCBI Taxonomy" id="252671"/>
    <lineage>
        <taxon>Eukaryota</taxon>
        <taxon>Metazoa</taxon>
        <taxon>Cnidaria</taxon>
        <taxon>Hydrozoa</taxon>
        <taxon>Hydroidolina</taxon>
        <taxon>Leptothecata</taxon>
        <taxon>Obeliida</taxon>
        <taxon>Clytiidae</taxon>
        <taxon>Clytia</taxon>
    </lineage>
</organism>
<dbReference type="PROSITE" id="PS50234">
    <property type="entry name" value="VWFA"/>
    <property type="match status" value="4"/>
</dbReference>
<evidence type="ECO:0000259" key="2">
    <source>
        <dbReference type="PROSITE" id="PS50234"/>
    </source>
</evidence>
<feature type="compositionally biased region" description="Polar residues" evidence="1">
    <location>
        <begin position="2516"/>
        <end position="2532"/>
    </location>
</feature>
<feature type="region of interest" description="Disordered" evidence="1">
    <location>
        <begin position="141"/>
        <end position="649"/>
    </location>
</feature>
<feature type="compositionally biased region" description="Gly residues" evidence="1">
    <location>
        <begin position="2220"/>
        <end position="2241"/>
    </location>
</feature>
<evidence type="ECO:0000256" key="1">
    <source>
        <dbReference type="SAM" id="MobiDB-lite"/>
    </source>
</evidence>
<dbReference type="SMART" id="SM00327">
    <property type="entry name" value="VWA"/>
    <property type="match status" value="5"/>
</dbReference>
<feature type="compositionally biased region" description="Low complexity" evidence="1">
    <location>
        <begin position="354"/>
        <end position="455"/>
    </location>
</feature>
<reference evidence="3" key="1">
    <citation type="submission" date="2021-01" db="UniProtKB">
        <authorList>
            <consortium name="EnsemblMetazoa"/>
        </authorList>
    </citation>
    <scope>IDENTIFICATION</scope>
</reference>
<feature type="compositionally biased region" description="Acidic residues" evidence="1">
    <location>
        <begin position="505"/>
        <end position="527"/>
    </location>
</feature>
<evidence type="ECO:0000313" key="4">
    <source>
        <dbReference type="Proteomes" id="UP000594262"/>
    </source>
</evidence>
<feature type="compositionally biased region" description="Pro residues" evidence="1">
    <location>
        <begin position="670"/>
        <end position="688"/>
    </location>
</feature>
<feature type="region of interest" description="Disordered" evidence="1">
    <location>
        <begin position="2121"/>
        <end position="2553"/>
    </location>
</feature>
<protein>
    <recommendedName>
        <fullName evidence="2">VWFA domain-containing protein</fullName>
    </recommendedName>
</protein>
<feature type="compositionally biased region" description="Acidic residues" evidence="1">
    <location>
        <begin position="171"/>
        <end position="200"/>
    </location>
</feature>
<dbReference type="OrthoDB" id="6022543at2759"/>
<feature type="compositionally biased region" description="Pro residues" evidence="1">
    <location>
        <begin position="774"/>
        <end position="790"/>
    </location>
</feature>
<dbReference type="EnsemblMetazoa" id="CLYHEMT012882.2">
    <property type="protein sequence ID" value="CLYHEMP012882.2"/>
    <property type="gene ID" value="CLYHEMG012882"/>
</dbReference>
<feature type="compositionally biased region" description="Polar residues" evidence="1">
    <location>
        <begin position="2413"/>
        <end position="2451"/>
    </location>
</feature>
<feature type="compositionally biased region" description="Low complexity" evidence="1">
    <location>
        <begin position="249"/>
        <end position="263"/>
    </location>
</feature>
<dbReference type="SUPFAM" id="SSF53300">
    <property type="entry name" value="vWA-like"/>
    <property type="match status" value="5"/>
</dbReference>
<feature type="domain" description="VWFA" evidence="2">
    <location>
        <begin position="1232"/>
        <end position="1430"/>
    </location>
</feature>
<feature type="compositionally biased region" description="Low complexity" evidence="1">
    <location>
        <begin position="146"/>
        <end position="156"/>
    </location>
</feature>
<dbReference type="InterPro" id="IPR002035">
    <property type="entry name" value="VWF_A"/>
</dbReference>
<feature type="domain" description="VWFA" evidence="2">
    <location>
        <begin position="1912"/>
        <end position="2079"/>
    </location>
</feature>
<proteinExistence type="predicted"/>
<feature type="compositionally biased region" description="Low complexity" evidence="1">
    <location>
        <begin position="2475"/>
        <end position="2486"/>
    </location>
</feature>
<feature type="compositionally biased region" description="Polar residues" evidence="1">
    <location>
        <begin position="841"/>
        <end position="867"/>
    </location>
</feature>
<feature type="region of interest" description="Disordered" evidence="1">
    <location>
        <begin position="667"/>
        <end position="925"/>
    </location>
</feature>
<feature type="compositionally biased region" description="Polar residues" evidence="1">
    <location>
        <begin position="2366"/>
        <end position="2375"/>
    </location>
</feature>
<name>A0A7M5WTG5_9CNID</name>
<sequence>MNPTGNRFWIICVSTVVSIIMVIQSAFANHLNNQSMISEKDNEIFTIPPDKELFLFDTAHDFSSFDSLSRVIGIRSSIYHIRKNETFSTTVSAAKRDAIETKQESVTDFLYSVEHSSRHEEFLKNLKFLNDGAKSLKRHQVERSLGGSSNPNNNPGAQITGHSTRDNTEASADEDESNYSDTEMDDLGDSQDDEDEEDSSEMSTGDTPDENTYKEHSPYETEPTESPKVQNMFKPKQGDVSSSNEQYKSQGGSSSSQLSQLSQNTEVSPYKPEASSSPVVSSSQQTSSSSSSPYTDSSPYQGSTGYSASSSSAQSASQSSSPYVEQRPASSSSSSSYKEPANNPYEGQSQQAEPDQSASSSQPIQSSPESQLDLSSQSSYKPESQSSSAAQPPSSQSESQSSSSESYEPEVQTSSSADVSQSSSSSSSQPESQADLPSQSSEPEVEPSSSSQMSQPHKKETQGTLDKQSKSHSQDDPSDAYANVDDEEDDLDEEELVESEKVFADDGEDSFDEDDEDENEDMEENEFIEPPSTSSSEQTSSSLKNYGSKDEESEEEEEESYADEDDEESEDEEDEDDFADDKASEDQEDKEERKLPPPNKGTDLSTDAVGDVGGDTTPQPPQPPVATTLPPSPVLVQPQPVSTPPPQPVILQPVAATAPPKVVLVAKTTLPPPPRPPPVEVTPPPPMKIQPTKSTKPPVKGGMHAGRITTPPPGMEEEPINTTPPPEELDNPPSPVKTQGGALGKQPGNTTPLPIEKKPQPIVTPRPKQQAPAVTPPLKPIAPVVTPPPVVRLQPVATQPPTPAMIANNQNQGPAVNNNQNQAQGNLPASSNSNSAPEDVQSYNGHSNKASSGLEQSGRASNLNQEQETADPLQDLSVLGGPASAPGEKAPSKTNNAKNKNKKPTFSKKKEEKKGGAKAKEEEGTHKRGGGYIKYKAYQTRPRYNKGLVKIGGKLVRVTCVSKTSKTETMAGGTVNLKRLLMKYWDWRRLIRGFQFEAIKKTSIAFLVDGHIKKHIPMMQHWIYNLAMLFQKGSFISVSMFAENVFKVADFRTYSSAKEVRDMLSAGIRTSGGRPRKVGEGLEYYYNAFKKNGQKGGVLFVFLNGPNDKDDLSKAASFKAKFKSLGVRVVTFGLGRGGRVQDLMRFTYSRYVYTARGYRGVILGGKGLRIAGRPTRGSVFSILRRYLGRYFGRKIGISSSAVSKFIQREWWYRQWGWYRYLGLRYGSIGRANLAFLIDATDSSKIAFIQRYVYNYVRMFQLQGTYVTFITYGASVNVVTKWVTFSGAQDVQKACSAISFIASKDGKRDTAAAFQKLLKIYPAFLRSGRSGKNPNLVFLLLTGRSSTQIGSGLRSRFLAMFGAIRGIGSINLWGVGLSIERSSYSELSSFVTQRGFLITGGLKGLSSKSVFNIMQQNSMKLTGSGSSMTYITGRNGGGKRQAWIRKWSWRKGSGAKIRYGVIGRANIAFLIDGTVAVDFGAVRRFIYNIIRLFSLSDTSININVYGSQVYRVCNFEQFRNGDEIKDVLRKMPKVLNGVRNTGAALKSILSDFSEAPTGKPNLLFTILQGSSKDDVVNVAADIRRFGIKTFAIGIGKTYSRKELALIAYSCSMIFQTNTNGLSMVIQHIQANLRGIVGSVSRATGRKGHTKARDSDIIRTWQWKSYGYRIRYGYIQRVSILILLDGTNRQHFDILEKLCFNVYRMFGAGSYISVVTYGATQDKTLSEFRTYADGTALQNALSGLSYKGPSGSKIGAALTYASRLVMKAPRVGRKICFLVATQPSEDPVAEPAKTLVKSGVSVFAIGIGARMKSSELRQISSYFLVSRWQTLLRSVMKIQNTMIKVIGRNPSATKEIGVQPPAGQGEQSKKPPLPVPQASFISSSTVQTTSDVQSKWNWWSMTSGVKPSTLGMSNVAILLDVSKEATHPIMLRFVAQIISMFRFSAGTTFTVISYATTPKMEFAFKSFVTQQEVITALKAVQPNPVGRVRTGACLKFFKQRLINRFISDNKRTPLMFLVTQSKSSDDISKISQQIKGSGCKAIGIGVGGSYSQEEINMIGMTGQTSLSVSTPAELPTLMGRILFSLTTIVNGPPKSTIVSLTSLVGEQGSSLAASVMNSVMTGSVPSEAAGQPGQPNTGALCGDASGQDTGAGAAGTPEQGGATDAADEPPAATPGSPEAEPGLPGQPGKQDGPPGQSPTDLGSPGDSPVPGIDTPQPAPGGEKPGGGSTGAGGTDVSAGGGNAGATEAVQGMSKHDGGPGGPADGKMTTGDSNEPVDANGSPSQTHLQPNGIPALPTNPDGSPGTGGSKPDGSADQPQGGIETGPDGTPNLSPDGSPALNPGGSEVHRPTPAPQPAPSDTGRDGGGQTPVNGQQPQGPVTPGNPDGTSTVTNPDGSTTVSNPDGTPTKLDENGKVDTSATANLPKNADGTYNKQNDDGSQTILNPDGTPTQTNPDGTPSTGGGSPATDSRKPDMNPDGTTTQTQQDGTVSILNPDGTSTAIGEDGRPITGAHGAPTNPDGTVTVTNQDGTQTIKNPDGTPTKLNPDGSPATGDASSNDCGCNPPGTCTCVCNPKTKRCIRHQRASQRAFDARLEDKKTRAIKMALKSEERELKTIQNLLKDEVDNYIENSEVLKFSRDSIHQRNKV</sequence>
<dbReference type="Pfam" id="PF00092">
    <property type="entry name" value="VWA"/>
    <property type="match status" value="5"/>
</dbReference>
<dbReference type="Gene3D" id="2.60.450.20">
    <property type="match status" value="1"/>
</dbReference>
<keyword evidence="4" id="KW-1185">Reference proteome</keyword>
<feature type="compositionally biased region" description="Basic and acidic residues" evidence="1">
    <location>
        <begin position="580"/>
        <end position="595"/>
    </location>
</feature>
<dbReference type="Proteomes" id="UP000594262">
    <property type="component" value="Unplaced"/>
</dbReference>
<feature type="region of interest" description="Disordered" evidence="1">
    <location>
        <begin position="1852"/>
        <end position="1872"/>
    </location>
</feature>
<feature type="compositionally biased region" description="Low complexity" evidence="1">
    <location>
        <begin position="275"/>
        <end position="321"/>
    </location>
</feature>
<feature type="domain" description="VWFA" evidence="2">
    <location>
        <begin position="1677"/>
        <end position="1819"/>
    </location>
</feature>
<dbReference type="GeneID" id="136809064"/>
<dbReference type="Gene3D" id="3.40.50.410">
    <property type="entry name" value="von Willebrand factor, type A domain"/>
    <property type="match status" value="5"/>
</dbReference>
<feature type="compositionally biased region" description="Basic and acidic residues" evidence="1">
    <location>
        <begin position="908"/>
        <end position="925"/>
    </location>
</feature>
<dbReference type="InterPro" id="IPR036465">
    <property type="entry name" value="vWFA_dom_sf"/>
</dbReference>
<feature type="compositionally biased region" description="Acidic residues" evidence="1">
    <location>
        <begin position="484"/>
        <end position="497"/>
    </location>
</feature>
<feature type="compositionally biased region" description="Low complexity" evidence="1">
    <location>
        <begin position="529"/>
        <end position="542"/>
    </location>
</feature>
<dbReference type="InterPro" id="IPR050525">
    <property type="entry name" value="ECM_Assembly_Org"/>
</dbReference>
<feature type="compositionally biased region" description="Polar residues" evidence="1">
    <location>
        <begin position="2383"/>
        <end position="2402"/>
    </location>
</feature>
<accession>A0A7M5WTG5</accession>
<dbReference type="PANTHER" id="PTHR24020">
    <property type="entry name" value="COLLAGEN ALPHA"/>
    <property type="match status" value="1"/>
</dbReference>